<dbReference type="RefSeq" id="WP_313978680.1">
    <property type="nucleotide sequence ID" value="NZ_JASJOS010000005.1"/>
</dbReference>
<keyword evidence="1 4" id="KW-0489">Methyltransferase</keyword>
<dbReference type="EMBL" id="JASJOS010000005">
    <property type="protein sequence ID" value="MDJ1481211.1"/>
    <property type="molecule type" value="Genomic_DNA"/>
</dbReference>
<dbReference type="InterPro" id="IPR002935">
    <property type="entry name" value="SAM_O-MeTrfase"/>
</dbReference>
<dbReference type="Gene3D" id="3.40.50.150">
    <property type="entry name" value="Vaccinia Virus protein VP39"/>
    <property type="match status" value="1"/>
</dbReference>
<dbReference type="GO" id="GO:0008171">
    <property type="term" value="F:O-methyltransferase activity"/>
    <property type="evidence" value="ECO:0007669"/>
    <property type="project" value="InterPro"/>
</dbReference>
<dbReference type="GO" id="GO:0008757">
    <property type="term" value="F:S-adenosylmethionine-dependent methyltransferase activity"/>
    <property type="evidence" value="ECO:0007669"/>
    <property type="project" value="TreeGrafter"/>
</dbReference>
<gene>
    <name evidence="4" type="ORF">QNI16_12000</name>
</gene>
<proteinExistence type="predicted"/>
<sequence>MDFLPEAISEYVEAHSAPESELLQRINRETHARVLMPRMLSGHLQGRVLSMFSHMIRPKRILEIGTYTGYSAICLAEGLTEDGLLYTLDINEELETRVRGYFLAAGLENKINYQIGNAVDIIPTLTETWDLVFIDADKLNYHTYYELVLPQVRQGGFIISDNVLWSGKVADPTAKKDKDLQNMLAFNTMIQNDSRVENVLFPIRDGLSVARKR</sequence>
<dbReference type="PROSITE" id="PS51682">
    <property type="entry name" value="SAM_OMT_I"/>
    <property type="match status" value="1"/>
</dbReference>
<keyword evidence="3" id="KW-0949">S-adenosyl-L-methionine</keyword>
<evidence type="ECO:0000256" key="2">
    <source>
        <dbReference type="ARBA" id="ARBA00022679"/>
    </source>
</evidence>
<evidence type="ECO:0000313" key="4">
    <source>
        <dbReference type="EMBL" id="MDJ1481211.1"/>
    </source>
</evidence>
<accession>A0AAE3QQD6</accession>
<keyword evidence="2 4" id="KW-0808">Transferase</keyword>
<evidence type="ECO:0000313" key="5">
    <source>
        <dbReference type="Proteomes" id="UP001241110"/>
    </source>
</evidence>
<dbReference type="Pfam" id="PF01596">
    <property type="entry name" value="Methyltransf_3"/>
    <property type="match status" value="1"/>
</dbReference>
<dbReference type="EC" id="2.1.1.-" evidence="4"/>
<dbReference type="InterPro" id="IPR029063">
    <property type="entry name" value="SAM-dependent_MTases_sf"/>
</dbReference>
<protein>
    <submittedName>
        <fullName evidence="4">O-methyltransferase</fullName>
        <ecNumber evidence="4">2.1.1.-</ecNumber>
    </submittedName>
</protein>
<dbReference type="SUPFAM" id="SSF53335">
    <property type="entry name" value="S-adenosyl-L-methionine-dependent methyltransferases"/>
    <property type="match status" value="1"/>
</dbReference>
<dbReference type="PANTHER" id="PTHR10509">
    <property type="entry name" value="O-METHYLTRANSFERASE-RELATED"/>
    <property type="match status" value="1"/>
</dbReference>
<dbReference type="AlphaFoldDB" id="A0AAE3QQD6"/>
<evidence type="ECO:0000256" key="3">
    <source>
        <dbReference type="ARBA" id="ARBA00022691"/>
    </source>
</evidence>
<dbReference type="PANTHER" id="PTHR10509:SF14">
    <property type="entry name" value="CAFFEOYL-COA O-METHYLTRANSFERASE 3-RELATED"/>
    <property type="match status" value="1"/>
</dbReference>
<dbReference type="InterPro" id="IPR050362">
    <property type="entry name" value="Cation-dep_OMT"/>
</dbReference>
<organism evidence="4 5">
    <name type="scientific">Xanthocytophaga flava</name>
    <dbReference type="NCBI Taxonomy" id="3048013"/>
    <lineage>
        <taxon>Bacteria</taxon>
        <taxon>Pseudomonadati</taxon>
        <taxon>Bacteroidota</taxon>
        <taxon>Cytophagia</taxon>
        <taxon>Cytophagales</taxon>
        <taxon>Rhodocytophagaceae</taxon>
        <taxon>Xanthocytophaga</taxon>
    </lineage>
</organism>
<dbReference type="CDD" id="cd02440">
    <property type="entry name" value="AdoMet_MTases"/>
    <property type="match status" value="1"/>
</dbReference>
<dbReference type="Proteomes" id="UP001241110">
    <property type="component" value="Unassembled WGS sequence"/>
</dbReference>
<name>A0AAE3QQD6_9BACT</name>
<reference evidence="4" key="1">
    <citation type="submission" date="2023-05" db="EMBL/GenBank/DDBJ databases">
        <authorList>
            <person name="Zhang X."/>
        </authorList>
    </citation>
    <scope>NUCLEOTIDE SEQUENCE</scope>
    <source>
        <strain evidence="4">YF14B1</strain>
    </source>
</reference>
<comment type="caution">
    <text evidence="4">The sequence shown here is derived from an EMBL/GenBank/DDBJ whole genome shotgun (WGS) entry which is preliminary data.</text>
</comment>
<dbReference type="GO" id="GO:0032259">
    <property type="term" value="P:methylation"/>
    <property type="evidence" value="ECO:0007669"/>
    <property type="project" value="UniProtKB-KW"/>
</dbReference>
<evidence type="ECO:0000256" key="1">
    <source>
        <dbReference type="ARBA" id="ARBA00022603"/>
    </source>
</evidence>